<name>A0AAW6D5I6_9FIRM</name>
<comment type="caution">
    <text evidence="1">The sequence shown here is derived from an EMBL/GenBank/DDBJ whole genome shotgun (WGS) entry which is preliminary data.</text>
</comment>
<reference evidence="1" key="1">
    <citation type="submission" date="2023-01" db="EMBL/GenBank/DDBJ databases">
        <title>Human gut microbiome strain richness.</title>
        <authorList>
            <person name="Chen-Liaw A."/>
        </authorList>
    </citation>
    <scope>NUCLEOTIDE SEQUENCE</scope>
    <source>
        <strain evidence="1">1001283st1_G1_1001283B150217_161031</strain>
    </source>
</reference>
<protein>
    <submittedName>
        <fullName evidence="1">Uncharacterized protein</fullName>
    </submittedName>
</protein>
<accession>A0AAW6D5I6</accession>
<dbReference type="EMBL" id="JAQLXW010000028">
    <property type="protein sequence ID" value="MDB8004895.1"/>
    <property type="molecule type" value="Genomic_DNA"/>
</dbReference>
<organism evidence="1 2">
    <name type="scientific">[Eubacterium] siraeum</name>
    <dbReference type="NCBI Taxonomy" id="39492"/>
    <lineage>
        <taxon>Bacteria</taxon>
        <taxon>Bacillati</taxon>
        <taxon>Bacillota</taxon>
        <taxon>Clostridia</taxon>
        <taxon>Eubacteriales</taxon>
        <taxon>Oscillospiraceae</taxon>
        <taxon>Oscillospiraceae incertae sedis</taxon>
    </lineage>
</organism>
<dbReference type="AlphaFoldDB" id="A0AAW6D5I6"/>
<dbReference type="Proteomes" id="UP001210809">
    <property type="component" value="Unassembled WGS sequence"/>
</dbReference>
<evidence type="ECO:0000313" key="2">
    <source>
        <dbReference type="Proteomes" id="UP001210809"/>
    </source>
</evidence>
<evidence type="ECO:0000313" key="1">
    <source>
        <dbReference type="EMBL" id="MDB8004895.1"/>
    </source>
</evidence>
<proteinExistence type="predicted"/>
<gene>
    <name evidence="1" type="ORF">PNE09_12620</name>
</gene>
<sequence>MQQLIILIVALALAGGVYLFLTISKKKNKEQTEENAVEMMTANEMINVKDIRNNCLHTNDGYTFTFIEIGGMSMELFSESEKLAYCKKITSIVSRFQFPYKYMAISSPYVIKHMVTADSNRLKNASGLCKQMLEDDINFATKMVIDDNKIDRRFFFMLFSKDEDEKTILKRTDDTINAFNSEVDGMSCELVKDKDIIKMYNLFTNPAYIAYERTDDVYLSMSQIIATNS</sequence>